<evidence type="ECO:0000256" key="4">
    <source>
        <dbReference type="SAM" id="Phobius"/>
    </source>
</evidence>
<protein>
    <recommendedName>
        <fullName evidence="7">WAT1-related protein</fullName>
    </recommendedName>
</protein>
<organism evidence="5 6">
    <name type="scientific">Ambrosia artemisiifolia</name>
    <name type="common">Common ragweed</name>
    <dbReference type="NCBI Taxonomy" id="4212"/>
    <lineage>
        <taxon>Eukaryota</taxon>
        <taxon>Viridiplantae</taxon>
        <taxon>Streptophyta</taxon>
        <taxon>Embryophyta</taxon>
        <taxon>Tracheophyta</taxon>
        <taxon>Spermatophyta</taxon>
        <taxon>Magnoliopsida</taxon>
        <taxon>eudicotyledons</taxon>
        <taxon>Gunneridae</taxon>
        <taxon>Pentapetalae</taxon>
        <taxon>asterids</taxon>
        <taxon>campanulids</taxon>
        <taxon>Asterales</taxon>
        <taxon>Asteraceae</taxon>
        <taxon>Asteroideae</taxon>
        <taxon>Heliantheae alliance</taxon>
        <taxon>Heliantheae</taxon>
        <taxon>Ambrosia</taxon>
    </lineage>
</organism>
<dbReference type="PANTHER" id="PTHR31218">
    <property type="entry name" value="WAT1-RELATED PROTEIN"/>
    <property type="match status" value="1"/>
</dbReference>
<dbReference type="AlphaFoldDB" id="A0AAD5C1R7"/>
<name>A0AAD5C1R7_AMBAR</name>
<dbReference type="EMBL" id="JAMZMK010009903">
    <property type="protein sequence ID" value="KAI7733818.1"/>
    <property type="molecule type" value="Genomic_DNA"/>
</dbReference>
<gene>
    <name evidence="5" type="ORF">M8C21_008937</name>
</gene>
<evidence type="ECO:0000313" key="6">
    <source>
        <dbReference type="Proteomes" id="UP001206925"/>
    </source>
</evidence>
<sequence>MSRADSWSWMDDVLPFVAMFMVTCLDMGILTIVKAAMNDGMGSLAYVVYHNALGTLILLPFFVVHILKKVDRPPLTLRILSRFFILGLIG</sequence>
<keyword evidence="6" id="KW-1185">Reference proteome</keyword>
<evidence type="ECO:0008006" key="7">
    <source>
        <dbReference type="Google" id="ProtNLM"/>
    </source>
</evidence>
<evidence type="ECO:0000256" key="2">
    <source>
        <dbReference type="ARBA" id="ARBA00022989"/>
    </source>
</evidence>
<accession>A0AAD5C1R7</accession>
<keyword evidence="2 4" id="KW-1133">Transmembrane helix</keyword>
<reference evidence="5" key="1">
    <citation type="submission" date="2022-06" db="EMBL/GenBank/DDBJ databases">
        <title>Uncovering the hologenomic basis of an extraordinary plant invasion.</title>
        <authorList>
            <person name="Bieker V.C."/>
            <person name="Martin M.D."/>
            <person name="Gilbert T."/>
            <person name="Hodgins K."/>
            <person name="Battlay P."/>
            <person name="Petersen B."/>
            <person name="Wilson J."/>
        </authorList>
    </citation>
    <scope>NUCLEOTIDE SEQUENCE</scope>
    <source>
        <strain evidence="5">AA19_3_7</strain>
        <tissue evidence="5">Leaf</tissue>
    </source>
</reference>
<keyword evidence="3 4" id="KW-0472">Membrane</keyword>
<keyword evidence="1 4" id="KW-0812">Transmembrane</keyword>
<feature type="transmembrane region" description="Helical" evidence="4">
    <location>
        <begin position="13"/>
        <end position="33"/>
    </location>
</feature>
<dbReference type="GO" id="GO:0022857">
    <property type="term" value="F:transmembrane transporter activity"/>
    <property type="evidence" value="ECO:0007669"/>
    <property type="project" value="InterPro"/>
</dbReference>
<comment type="caution">
    <text evidence="5">The sequence shown here is derived from an EMBL/GenBank/DDBJ whole genome shotgun (WGS) entry which is preliminary data.</text>
</comment>
<evidence type="ECO:0000256" key="1">
    <source>
        <dbReference type="ARBA" id="ARBA00022692"/>
    </source>
</evidence>
<evidence type="ECO:0000313" key="5">
    <source>
        <dbReference type="EMBL" id="KAI7733818.1"/>
    </source>
</evidence>
<feature type="transmembrane region" description="Helical" evidence="4">
    <location>
        <begin position="45"/>
        <end position="67"/>
    </location>
</feature>
<proteinExistence type="predicted"/>
<dbReference type="Proteomes" id="UP001206925">
    <property type="component" value="Unassembled WGS sequence"/>
</dbReference>
<evidence type="ECO:0000256" key="3">
    <source>
        <dbReference type="ARBA" id="ARBA00023136"/>
    </source>
</evidence>
<dbReference type="GO" id="GO:0016020">
    <property type="term" value="C:membrane"/>
    <property type="evidence" value="ECO:0007669"/>
    <property type="project" value="InterPro"/>
</dbReference>
<dbReference type="InterPro" id="IPR030184">
    <property type="entry name" value="WAT1-related"/>
</dbReference>